<dbReference type="EMBL" id="WTUW01000009">
    <property type="protein sequence ID" value="MZR32386.1"/>
    <property type="molecule type" value="Genomic_DNA"/>
</dbReference>
<dbReference type="Gene3D" id="2.60.120.10">
    <property type="entry name" value="Jelly Rolls"/>
    <property type="match status" value="1"/>
</dbReference>
<dbReference type="InterPro" id="IPR025979">
    <property type="entry name" value="ChrR-like_cupin_dom"/>
</dbReference>
<evidence type="ECO:0000313" key="3">
    <source>
        <dbReference type="Proteomes" id="UP000476030"/>
    </source>
</evidence>
<feature type="domain" description="ChrR-like cupin" evidence="1">
    <location>
        <begin position="12"/>
        <end position="97"/>
    </location>
</feature>
<accession>A0A6L8WAZ4</accession>
<dbReference type="GO" id="GO:0016787">
    <property type="term" value="F:hydrolase activity"/>
    <property type="evidence" value="ECO:0007669"/>
    <property type="project" value="UniProtKB-KW"/>
</dbReference>
<reference evidence="2 3" key="1">
    <citation type="submission" date="2019-12" db="EMBL/GenBank/DDBJ databases">
        <title>Snethiella sp. nov. sp. isolated from sea sand.</title>
        <authorList>
            <person name="Kim J."/>
            <person name="Jeong S.E."/>
            <person name="Jung H.S."/>
            <person name="Jeon C.O."/>
        </authorList>
    </citation>
    <scope>NUCLEOTIDE SEQUENCE [LARGE SCALE GENOMIC DNA]</scope>
    <source>
        <strain evidence="2 3">DP05</strain>
    </source>
</reference>
<dbReference type="AlphaFoldDB" id="A0A6L8WAZ4"/>
<dbReference type="InterPro" id="IPR014710">
    <property type="entry name" value="RmlC-like_jellyroll"/>
</dbReference>
<sequence>MFSELVPDGWKDCIFEPFQPGVEICWLLKGEPGIALLKYAPGAQVPRHRHAGLETILVLDGSQSDVNGHYTKGTYVANPDGSEHAVWSDEGCVVLIQWQQPVVFVDEPVVISKSSNADD</sequence>
<evidence type="ECO:0000313" key="2">
    <source>
        <dbReference type="EMBL" id="MZR32386.1"/>
    </source>
</evidence>
<dbReference type="InterPro" id="IPR011051">
    <property type="entry name" value="RmlC_Cupin_sf"/>
</dbReference>
<dbReference type="Proteomes" id="UP000476030">
    <property type="component" value="Unassembled WGS sequence"/>
</dbReference>
<evidence type="ECO:0000259" key="1">
    <source>
        <dbReference type="Pfam" id="PF12973"/>
    </source>
</evidence>
<comment type="caution">
    <text evidence="2">The sequence shown here is derived from an EMBL/GenBank/DDBJ whole genome shotgun (WGS) entry which is preliminary data.</text>
</comment>
<organism evidence="2 3">
    <name type="scientific">Sneathiella litorea</name>
    <dbReference type="NCBI Taxonomy" id="2606216"/>
    <lineage>
        <taxon>Bacteria</taxon>
        <taxon>Pseudomonadati</taxon>
        <taxon>Pseudomonadota</taxon>
        <taxon>Alphaproteobacteria</taxon>
        <taxon>Sneathiellales</taxon>
        <taxon>Sneathiellaceae</taxon>
        <taxon>Sneathiella</taxon>
    </lineage>
</organism>
<protein>
    <submittedName>
        <fullName evidence="2">Allophanate hydrolase</fullName>
    </submittedName>
</protein>
<proteinExistence type="predicted"/>
<name>A0A6L8WAZ4_9PROT</name>
<keyword evidence="3" id="KW-1185">Reference proteome</keyword>
<gene>
    <name evidence="2" type="ORF">GQE98_17230</name>
</gene>
<dbReference type="Pfam" id="PF12973">
    <property type="entry name" value="Cupin_7"/>
    <property type="match status" value="1"/>
</dbReference>
<dbReference type="SUPFAM" id="SSF51182">
    <property type="entry name" value="RmlC-like cupins"/>
    <property type="match status" value="1"/>
</dbReference>
<keyword evidence="2" id="KW-0378">Hydrolase</keyword>